<gene>
    <name evidence="9" type="ORF">B5807_03535</name>
</gene>
<dbReference type="FunCoup" id="A0A1Y2M655">
    <property type="interactions" value="70"/>
</dbReference>
<keyword evidence="2 8" id="KW-0812">Transmembrane</keyword>
<feature type="transmembrane region" description="Helical" evidence="8">
    <location>
        <begin position="61"/>
        <end position="80"/>
    </location>
</feature>
<organism evidence="9 10">
    <name type="scientific">Epicoccum nigrum</name>
    <name type="common">Soil fungus</name>
    <name type="synonym">Epicoccum purpurascens</name>
    <dbReference type="NCBI Taxonomy" id="105696"/>
    <lineage>
        <taxon>Eukaryota</taxon>
        <taxon>Fungi</taxon>
        <taxon>Dikarya</taxon>
        <taxon>Ascomycota</taxon>
        <taxon>Pezizomycotina</taxon>
        <taxon>Dothideomycetes</taxon>
        <taxon>Pleosporomycetidae</taxon>
        <taxon>Pleosporales</taxon>
        <taxon>Pleosporineae</taxon>
        <taxon>Didymellaceae</taxon>
        <taxon>Epicoccum</taxon>
    </lineage>
</organism>
<evidence type="ECO:0000256" key="4">
    <source>
        <dbReference type="ARBA" id="ARBA00022989"/>
    </source>
</evidence>
<evidence type="ECO:0000256" key="8">
    <source>
        <dbReference type="SAM" id="Phobius"/>
    </source>
</evidence>
<accession>A0A1Y2M655</accession>
<dbReference type="GO" id="GO:0005743">
    <property type="term" value="C:mitochondrial inner membrane"/>
    <property type="evidence" value="ECO:0007669"/>
    <property type="project" value="UniProtKB-SubCell"/>
</dbReference>
<keyword evidence="5" id="KW-0496">Mitochondrion</keyword>
<keyword evidence="4 8" id="KW-1133">Transmembrane helix</keyword>
<evidence type="ECO:0000313" key="10">
    <source>
        <dbReference type="Proteomes" id="UP000193240"/>
    </source>
</evidence>
<evidence type="ECO:0000256" key="2">
    <source>
        <dbReference type="ARBA" id="ARBA00022692"/>
    </source>
</evidence>
<name>A0A1Y2M655_EPING</name>
<feature type="compositionally biased region" description="Polar residues" evidence="7">
    <location>
        <begin position="21"/>
        <end position="31"/>
    </location>
</feature>
<evidence type="ECO:0000313" key="9">
    <source>
        <dbReference type="EMBL" id="OSS51595.1"/>
    </source>
</evidence>
<evidence type="ECO:0000256" key="1">
    <source>
        <dbReference type="ARBA" id="ARBA00004273"/>
    </source>
</evidence>
<protein>
    <recommendedName>
        <fullName evidence="11">Cytochrome c oxidase polypeptide VIIA</fullName>
    </recommendedName>
</protein>
<dbReference type="PANTHER" id="PTHR28264">
    <property type="entry name" value="CYTOCHROME C OXIDASE SUBUNIT 7A"/>
    <property type="match status" value="1"/>
</dbReference>
<dbReference type="GO" id="GO:0004129">
    <property type="term" value="F:cytochrome-c oxidase activity"/>
    <property type="evidence" value="ECO:0007669"/>
    <property type="project" value="TreeGrafter"/>
</dbReference>
<evidence type="ECO:0000256" key="7">
    <source>
        <dbReference type="SAM" id="MobiDB-lite"/>
    </source>
</evidence>
<comment type="subcellular location">
    <subcellularLocation>
        <location evidence="1">Mitochondrion inner membrane</location>
    </subcellularLocation>
</comment>
<dbReference type="PANTHER" id="PTHR28264:SF1">
    <property type="entry name" value="CYTOCHROME C OXIDASE SUBUNIT 6C"/>
    <property type="match status" value="1"/>
</dbReference>
<dbReference type="CDD" id="cd22888">
    <property type="entry name" value="CcO_VIIa_fungal"/>
    <property type="match status" value="1"/>
</dbReference>
<evidence type="ECO:0000256" key="5">
    <source>
        <dbReference type="ARBA" id="ARBA00023128"/>
    </source>
</evidence>
<reference evidence="9 10" key="1">
    <citation type="journal article" date="2017" name="Genome Announc.">
        <title>Genome sequence of the saprophytic ascomycete Epicoccum nigrum ICMP 19927 strain isolated from New Zealand.</title>
        <authorList>
            <person name="Fokin M."/>
            <person name="Fleetwood D."/>
            <person name="Weir B.S."/>
            <person name="Villas-Boas S.G."/>
        </authorList>
    </citation>
    <scope>NUCLEOTIDE SEQUENCE [LARGE SCALE GENOMIC DNA]</scope>
    <source>
        <strain evidence="9 10">ICMP 19927</strain>
    </source>
</reference>
<evidence type="ECO:0008006" key="11">
    <source>
        <dbReference type="Google" id="ProtNLM"/>
    </source>
</evidence>
<keyword evidence="3" id="KW-0999">Mitochondrion inner membrane</keyword>
<evidence type="ECO:0000256" key="6">
    <source>
        <dbReference type="ARBA" id="ARBA00023136"/>
    </source>
</evidence>
<dbReference type="Proteomes" id="UP000193240">
    <property type="component" value="Unassembled WGS sequence"/>
</dbReference>
<sequence length="108" mass="12009">MAAFGSQFPKMHRPPAAKDGGNQNDLSQLPQLTPRRKTLHSPQTEFAMAFKPITGMLRRQIVLDLSVATGLGVAAGYGWWYGYHVPAVRHRDAFYQKLEDERAAAIGK</sequence>
<dbReference type="STRING" id="105696.A0A1Y2M655"/>
<dbReference type="AlphaFoldDB" id="A0A1Y2M655"/>
<evidence type="ECO:0000256" key="3">
    <source>
        <dbReference type="ARBA" id="ARBA00022792"/>
    </source>
</evidence>
<keyword evidence="6 8" id="KW-0472">Membrane</keyword>
<proteinExistence type="predicted"/>
<feature type="region of interest" description="Disordered" evidence="7">
    <location>
        <begin position="1"/>
        <end position="43"/>
    </location>
</feature>
<dbReference type="EMBL" id="KZ107840">
    <property type="protein sequence ID" value="OSS51595.1"/>
    <property type="molecule type" value="Genomic_DNA"/>
</dbReference>
<dbReference type="InParanoid" id="A0A1Y2M655"/>
<dbReference type="GO" id="GO:0006123">
    <property type="term" value="P:mitochondrial electron transport, cytochrome c to oxygen"/>
    <property type="evidence" value="ECO:0007669"/>
    <property type="project" value="TreeGrafter"/>
</dbReference>
<keyword evidence="10" id="KW-1185">Reference proteome</keyword>